<evidence type="ECO:0000313" key="3">
    <source>
        <dbReference type="Proteomes" id="UP000308760"/>
    </source>
</evidence>
<protein>
    <submittedName>
        <fullName evidence="2">Uncharacterized protein</fullName>
    </submittedName>
</protein>
<reference evidence="2 3" key="2">
    <citation type="submission" date="2019-05" db="EMBL/GenBank/DDBJ databases">
        <title>Glycomyces buryatensis sp. nov.</title>
        <authorList>
            <person name="Nikitina E."/>
        </authorList>
    </citation>
    <scope>NUCLEOTIDE SEQUENCE [LARGE SCALE GENOMIC DNA]</scope>
    <source>
        <strain evidence="2 3">18</strain>
    </source>
</reference>
<keyword evidence="3" id="KW-1185">Reference proteome</keyword>
<feature type="transmembrane region" description="Helical" evidence="1">
    <location>
        <begin position="185"/>
        <end position="205"/>
    </location>
</feature>
<dbReference type="Proteomes" id="UP000308760">
    <property type="component" value="Unassembled WGS sequence"/>
</dbReference>
<keyword evidence="1" id="KW-1133">Transmembrane helix</keyword>
<proteinExistence type="predicted"/>
<evidence type="ECO:0000313" key="2">
    <source>
        <dbReference type="EMBL" id="THV41629.1"/>
    </source>
</evidence>
<comment type="caution">
    <text evidence="2">The sequence shown here is derived from an EMBL/GenBank/DDBJ whole genome shotgun (WGS) entry which is preliminary data.</text>
</comment>
<dbReference type="AlphaFoldDB" id="A0A4S8QJQ5"/>
<keyword evidence="1" id="KW-0472">Membrane</keyword>
<evidence type="ECO:0000256" key="1">
    <source>
        <dbReference type="SAM" id="Phobius"/>
    </source>
</evidence>
<feature type="transmembrane region" description="Helical" evidence="1">
    <location>
        <begin position="158"/>
        <end position="179"/>
    </location>
</feature>
<keyword evidence="1" id="KW-0812">Transmembrane</keyword>
<organism evidence="2 3">
    <name type="scientific">Glycomyces buryatensis</name>
    <dbReference type="NCBI Taxonomy" id="2570927"/>
    <lineage>
        <taxon>Bacteria</taxon>
        <taxon>Bacillati</taxon>
        <taxon>Actinomycetota</taxon>
        <taxon>Actinomycetes</taxon>
        <taxon>Glycomycetales</taxon>
        <taxon>Glycomycetaceae</taxon>
        <taxon>Glycomyces</taxon>
    </lineage>
</organism>
<accession>A0A4S8QJQ5</accession>
<dbReference type="RefSeq" id="WP_136534592.1">
    <property type="nucleotide sequence ID" value="NZ_STGY01000042.1"/>
</dbReference>
<sequence>MRRYRSRDDASSQPRPLWAADNAVFALDDDLLAGTRKPIGILQTALSQKPQSTFAEPGIAPRPGEGILSLLSQADATAPVIVVDGRPVACGAGQFDLALPAGTHSVEVQGTRTADPVVVRIAEGAVARVGYFEDPASGDRALGDFPEQLEKVGDNSGCLVWLIQAWALVAVLWGLVEIFVNKDTVTGVVVFASIALVALICLPASRRAKRTHFRKRLEKLRPPPRPTEPYPWDARGGSTALLLGAAADVPVPAGAAAIDLELHCRRHLWTGRRKNKLGTFLARTWTRPPRVEIDGVVQPASWGRWRYAVPPGPHRVAVTVDGTPLNLTIPTHHTGETAARTEVDTYAGPGTATRLRAEAHVYAIWRPRTGRIESFGPRLHVEAAQ</sequence>
<dbReference type="OrthoDB" id="5174760at2"/>
<gene>
    <name evidence="2" type="ORF">FAB82_11050</name>
</gene>
<name>A0A4S8QJQ5_9ACTN</name>
<dbReference type="EMBL" id="STGY01000042">
    <property type="protein sequence ID" value="THV41629.1"/>
    <property type="molecule type" value="Genomic_DNA"/>
</dbReference>
<reference evidence="3" key="1">
    <citation type="submission" date="2019-04" db="EMBL/GenBank/DDBJ databases">
        <title>Nocardioides xinjiangensis sp. nov.</title>
        <authorList>
            <person name="Liu S."/>
        </authorList>
    </citation>
    <scope>NUCLEOTIDE SEQUENCE [LARGE SCALE GENOMIC DNA]</scope>
    <source>
        <strain evidence="3">18</strain>
    </source>
</reference>